<protein>
    <recommendedName>
        <fullName evidence="2">histidine kinase</fullName>
        <ecNumber evidence="2">2.7.13.3</ecNumber>
    </recommendedName>
</protein>
<dbReference type="SMART" id="SM00387">
    <property type="entry name" value="HATPase_c"/>
    <property type="match status" value="1"/>
</dbReference>
<evidence type="ECO:0000259" key="7">
    <source>
        <dbReference type="PROSITE" id="PS50109"/>
    </source>
</evidence>
<dbReference type="Proteomes" id="UP001597111">
    <property type="component" value="Unassembled WGS sequence"/>
</dbReference>
<sequence>LEGPTIEQARDALDRLEGLANEAEAIAAGEVSDTEPVSLASAATDAADRVRAPEASIRIDAEETIQADPELLTLLLENLVRNAVEHGGDDVTVRVTDTDAGFAVADDGPGFGDGNPFAWGYSGDGGQGAGLGIVRRIAEAHDWEIVAENDGGARIEIRS</sequence>
<dbReference type="PANTHER" id="PTHR44936:SF10">
    <property type="entry name" value="SENSOR PROTEIN RSTB"/>
    <property type="match status" value="1"/>
</dbReference>
<evidence type="ECO:0000313" key="8">
    <source>
        <dbReference type="EMBL" id="MFD1527577.1"/>
    </source>
</evidence>
<dbReference type="PROSITE" id="PS50109">
    <property type="entry name" value="HIS_KIN"/>
    <property type="match status" value="1"/>
</dbReference>
<dbReference type="InterPro" id="IPR050980">
    <property type="entry name" value="2C_sensor_his_kinase"/>
</dbReference>
<keyword evidence="6 8" id="KW-0067">ATP-binding</keyword>
<dbReference type="InterPro" id="IPR003594">
    <property type="entry name" value="HATPase_dom"/>
</dbReference>
<dbReference type="RefSeq" id="WP_379818965.1">
    <property type="nucleotide sequence ID" value="NZ_JBHUDH010000226.1"/>
</dbReference>
<feature type="non-terminal residue" evidence="8">
    <location>
        <position position="1"/>
    </location>
</feature>
<accession>A0ABD6BA99</accession>
<dbReference type="EC" id="2.7.13.3" evidence="2"/>
<proteinExistence type="predicted"/>
<evidence type="ECO:0000256" key="1">
    <source>
        <dbReference type="ARBA" id="ARBA00000085"/>
    </source>
</evidence>
<dbReference type="AlphaFoldDB" id="A0ABD6BA99"/>
<keyword evidence="5" id="KW-0418">Kinase</keyword>
<dbReference type="Pfam" id="PF02518">
    <property type="entry name" value="HATPase_c"/>
    <property type="match status" value="1"/>
</dbReference>
<reference evidence="8 9" key="1">
    <citation type="journal article" date="2019" name="Int. J. Syst. Evol. Microbiol.">
        <title>The Global Catalogue of Microorganisms (GCM) 10K type strain sequencing project: providing services to taxonomists for standard genome sequencing and annotation.</title>
        <authorList>
            <consortium name="The Broad Institute Genomics Platform"/>
            <consortium name="The Broad Institute Genome Sequencing Center for Infectious Disease"/>
            <person name="Wu L."/>
            <person name="Ma J."/>
        </authorList>
    </citation>
    <scope>NUCLEOTIDE SEQUENCE [LARGE SCALE GENOMIC DNA]</scope>
    <source>
        <strain evidence="8 9">CGMCC 1.12285</strain>
    </source>
</reference>
<dbReference type="GO" id="GO:0004673">
    <property type="term" value="F:protein histidine kinase activity"/>
    <property type="evidence" value="ECO:0007669"/>
    <property type="project" value="UniProtKB-EC"/>
</dbReference>
<evidence type="ECO:0000313" key="9">
    <source>
        <dbReference type="Proteomes" id="UP001597111"/>
    </source>
</evidence>
<keyword evidence="4" id="KW-0547">Nucleotide-binding</keyword>
<gene>
    <name evidence="8" type="ORF">ACFR9S_14935</name>
</gene>
<evidence type="ECO:0000256" key="2">
    <source>
        <dbReference type="ARBA" id="ARBA00012438"/>
    </source>
</evidence>
<dbReference type="InterPro" id="IPR036890">
    <property type="entry name" value="HATPase_C_sf"/>
</dbReference>
<comment type="caution">
    <text evidence="8">The sequence shown here is derived from an EMBL/GenBank/DDBJ whole genome shotgun (WGS) entry which is preliminary data.</text>
</comment>
<organism evidence="8 9">
    <name type="scientific">Halolamina salina</name>
    <dbReference type="NCBI Taxonomy" id="1220023"/>
    <lineage>
        <taxon>Archaea</taxon>
        <taxon>Methanobacteriati</taxon>
        <taxon>Methanobacteriota</taxon>
        <taxon>Stenosarchaea group</taxon>
        <taxon>Halobacteria</taxon>
        <taxon>Halobacteriales</taxon>
        <taxon>Haloferacaceae</taxon>
    </lineage>
</organism>
<dbReference type="InterPro" id="IPR005467">
    <property type="entry name" value="His_kinase_dom"/>
</dbReference>
<feature type="domain" description="Histidine kinase" evidence="7">
    <location>
        <begin position="1"/>
        <end position="159"/>
    </location>
</feature>
<dbReference type="PANTHER" id="PTHR44936">
    <property type="entry name" value="SENSOR PROTEIN CREC"/>
    <property type="match status" value="1"/>
</dbReference>
<comment type="catalytic activity">
    <reaction evidence="1">
        <text>ATP + protein L-histidine = ADP + protein N-phospho-L-histidine.</text>
        <dbReference type="EC" id="2.7.13.3"/>
    </reaction>
</comment>
<evidence type="ECO:0000256" key="5">
    <source>
        <dbReference type="ARBA" id="ARBA00022777"/>
    </source>
</evidence>
<dbReference type="GO" id="GO:0005524">
    <property type="term" value="F:ATP binding"/>
    <property type="evidence" value="ECO:0007669"/>
    <property type="project" value="UniProtKB-KW"/>
</dbReference>
<keyword evidence="3" id="KW-0808">Transferase</keyword>
<evidence type="ECO:0000256" key="4">
    <source>
        <dbReference type="ARBA" id="ARBA00022741"/>
    </source>
</evidence>
<dbReference type="Gene3D" id="3.30.565.10">
    <property type="entry name" value="Histidine kinase-like ATPase, C-terminal domain"/>
    <property type="match status" value="1"/>
</dbReference>
<keyword evidence="9" id="KW-1185">Reference proteome</keyword>
<evidence type="ECO:0000256" key="6">
    <source>
        <dbReference type="ARBA" id="ARBA00022840"/>
    </source>
</evidence>
<dbReference type="EMBL" id="JBHUDH010000226">
    <property type="protein sequence ID" value="MFD1527577.1"/>
    <property type="molecule type" value="Genomic_DNA"/>
</dbReference>
<name>A0ABD6BA99_9EURY</name>
<evidence type="ECO:0000256" key="3">
    <source>
        <dbReference type="ARBA" id="ARBA00022679"/>
    </source>
</evidence>
<dbReference type="SUPFAM" id="SSF55874">
    <property type="entry name" value="ATPase domain of HSP90 chaperone/DNA topoisomerase II/histidine kinase"/>
    <property type="match status" value="1"/>
</dbReference>